<dbReference type="EMBL" id="BPVZ01000097">
    <property type="protein sequence ID" value="GKV32799.1"/>
    <property type="molecule type" value="Genomic_DNA"/>
</dbReference>
<evidence type="ECO:0000313" key="2">
    <source>
        <dbReference type="Proteomes" id="UP001054252"/>
    </source>
</evidence>
<evidence type="ECO:0000313" key="1">
    <source>
        <dbReference type="EMBL" id="GKV32799.1"/>
    </source>
</evidence>
<proteinExistence type="predicted"/>
<name>A0AAV5L791_9ROSI</name>
<protein>
    <submittedName>
        <fullName evidence="1">Uncharacterized protein</fullName>
    </submittedName>
</protein>
<dbReference type="Proteomes" id="UP001054252">
    <property type="component" value="Unassembled WGS sequence"/>
</dbReference>
<comment type="caution">
    <text evidence="1">The sequence shown here is derived from an EMBL/GenBank/DDBJ whole genome shotgun (WGS) entry which is preliminary data.</text>
</comment>
<dbReference type="AlphaFoldDB" id="A0AAV5L791"/>
<accession>A0AAV5L791</accession>
<sequence>MNGKTYQNVHTYHSLQKLPQPKRLGKNPIIQCYVGIVCNLKCLYFCWGLKLLALSAKPLDKRSFSASTPSRKAALILYKRKDKHIIRKNNALTTYSLGHLVLFQYSQSNTIK</sequence>
<reference evidence="1 2" key="1">
    <citation type="journal article" date="2021" name="Commun. Biol.">
        <title>The genome of Shorea leprosula (Dipterocarpaceae) highlights the ecological relevance of drought in aseasonal tropical rainforests.</title>
        <authorList>
            <person name="Ng K.K.S."/>
            <person name="Kobayashi M.J."/>
            <person name="Fawcett J.A."/>
            <person name="Hatakeyama M."/>
            <person name="Paape T."/>
            <person name="Ng C.H."/>
            <person name="Ang C.C."/>
            <person name="Tnah L.H."/>
            <person name="Lee C.T."/>
            <person name="Nishiyama T."/>
            <person name="Sese J."/>
            <person name="O'Brien M.J."/>
            <person name="Copetti D."/>
            <person name="Mohd Noor M.I."/>
            <person name="Ong R.C."/>
            <person name="Putra M."/>
            <person name="Sireger I.Z."/>
            <person name="Indrioko S."/>
            <person name="Kosugi Y."/>
            <person name="Izuno A."/>
            <person name="Isagi Y."/>
            <person name="Lee S.L."/>
            <person name="Shimizu K.K."/>
        </authorList>
    </citation>
    <scope>NUCLEOTIDE SEQUENCE [LARGE SCALE GENOMIC DNA]</scope>
    <source>
        <strain evidence="1">214</strain>
    </source>
</reference>
<keyword evidence="2" id="KW-1185">Reference proteome</keyword>
<gene>
    <name evidence="1" type="ORF">SLEP1_g41375</name>
</gene>
<organism evidence="1 2">
    <name type="scientific">Rubroshorea leprosula</name>
    <dbReference type="NCBI Taxonomy" id="152421"/>
    <lineage>
        <taxon>Eukaryota</taxon>
        <taxon>Viridiplantae</taxon>
        <taxon>Streptophyta</taxon>
        <taxon>Embryophyta</taxon>
        <taxon>Tracheophyta</taxon>
        <taxon>Spermatophyta</taxon>
        <taxon>Magnoliopsida</taxon>
        <taxon>eudicotyledons</taxon>
        <taxon>Gunneridae</taxon>
        <taxon>Pentapetalae</taxon>
        <taxon>rosids</taxon>
        <taxon>malvids</taxon>
        <taxon>Malvales</taxon>
        <taxon>Dipterocarpaceae</taxon>
        <taxon>Rubroshorea</taxon>
    </lineage>
</organism>